<evidence type="ECO:0000313" key="1">
    <source>
        <dbReference type="EMBL" id="KRP98846.1"/>
    </source>
</evidence>
<dbReference type="PANTHER" id="PTHR22603:SF66">
    <property type="entry name" value="ETHANOLAMINE KINASE"/>
    <property type="match status" value="1"/>
</dbReference>
<dbReference type="OrthoDB" id="179763at2"/>
<dbReference type="Gene3D" id="3.30.200.20">
    <property type="entry name" value="Phosphorylase Kinase, domain 1"/>
    <property type="match status" value="1"/>
</dbReference>
<proteinExistence type="predicted"/>
<protein>
    <submittedName>
        <fullName evidence="1">Choline kinase</fullName>
    </submittedName>
</protein>
<sequence>MSATATNGQVEEAIAAVPGWDRTEVTKRPLVGGLLNSNWLVRHAGTDYFLKVFGVGSDSFVDRKLSNEAASRAHAIGITPRVEFFSLEKGVEVIEFLQGYRASTNADFARKDFLSSVINLYRQFNACKRLSVTKDVFAMTDEHIEQGDALRAVRPADFGWLSYQYQRAKTAFVASGLDLVPCHNDPMPGNFMVKMSESNQIVDMKIIDFEFASNNERAYEIGVFLGEVFVDEETTLELIEQYYGTVRQELVARVWVARAVADMKWGSWAVQQRQMSSWDFDYQKYGIWKYARARKLFNDPRWNDWLRQI</sequence>
<dbReference type="EMBL" id="LJYF01000016">
    <property type="protein sequence ID" value="KRP98846.1"/>
    <property type="molecule type" value="Genomic_DNA"/>
</dbReference>
<reference evidence="1 2" key="1">
    <citation type="submission" date="2015-09" db="EMBL/GenBank/DDBJ databases">
        <title>Draft Genome Sequence of the Strain BR 3267 (Bradyrhizobium yuanmingense) recommended as inoculant for cowpea in Brazil.</title>
        <authorList>
            <person name="Simoes-Araujo J.L."/>
            <person name="Zilli J.E."/>
        </authorList>
    </citation>
    <scope>NUCLEOTIDE SEQUENCE [LARGE SCALE GENOMIC DNA]</scope>
    <source>
        <strain evidence="1 2">BR3267</strain>
    </source>
</reference>
<dbReference type="SUPFAM" id="SSF56112">
    <property type="entry name" value="Protein kinase-like (PK-like)"/>
    <property type="match status" value="1"/>
</dbReference>
<dbReference type="GO" id="GO:0006646">
    <property type="term" value="P:phosphatidylethanolamine biosynthetic process"/>
    <property type="evidence" value="ECO:0007669"/>
    <property type="project" value="TreeGrafter"/>
</dbReference>
<dbReference type="Proteomes" id="UP000051380">
    <property type="component" value="Unassembled WGS sequence"/>
</dbReference>
<dbReference type="RefSeq" id="WP_057027258.1">
    <property type="nucleotide sequence ID" value="NZ_LJYF01000016.1"/>
</dbReference>
<dbReference type="CDD" id="cd05151">
    <property type="entry name" value="ChoK-like"/>
    <property type="match status" value="1"/>
</dbReference>
<dbReference type="InterPro" id="IPR011009">
    <property type="entry name" value="Kinase-like_dom_sf"/>
</dbReference>
<accession>A0A0R3CWL1</accession>
<dbReference type="AlphaFoldDB" id="A0A0R3CWL1"/>
<comment type="caution">
    <text evidence="1">The sequence shown here is derived from an EMBL/GenBank/DDBJ whole genome shotgun (WGS) entry which is preliminary data.</text>
</comment>
<dbReference type="GO" id="GO:0005737">
    <property type="term" value="C:cytoplasm"/>
    <property type="evidence" value="ECO:0007669"/>
    <property type="project" value="TreeGrafter"/>
</dbReference>
<dbReference type="Pfam" id="PF01633">
    <property type="entry name" value="Choline_kinase"/>
    <property type="match status" value="1"/>
</dbReference>
<evidence type="ECO:0000313" key="2">
    <source>
        <dbReference type="Proteomes" id="UP000051380"/>
    </source>
</evidence>
<dbReference type="Gene3D" id="3.90.1200.10">
    <property type="match status" value="1"/>
</dbReference>
<organism evidence="1 2">
    <name type="scientific">Bradyrhizobium yuanmingense</name>
    <dbReference type="NCBI Taxonomy" id="108015"/>
    <lineage>
        <taxon>Bacteria</taxon>
        <taxon>Pseudomonadati</taxon>
        <taxon>Pseudomonadota</taxon>
        <taxon>Alphaproteobacteria</taxon>
        <taxon>Hyphomicrobiales</taxon>
        <taxon>Nitrobacteraceae</taxon>
        <taxon>Bradyrhizobium</taxon>
    </lineage>
</organism>
<gene>
    <name evidence="1" type="ORF">AOQ72_16100</name>
</gene>
<dbReference type="PANTHER" id="PTHR22603">
    <property type="entry name" value="CHOLINE/ETHANOALAMINE KINASE"/>
    <property type="match status" value="1"/>
</dbReference>
<dbReference type="GO" id="GO:0004305">
    <property type="term" value="F:ethanolamine kinase activity"/>
    <property type="evidence" value="ECO:0007669"/>
    <property type="project" value="TreeGrafter"/>
</dbReference>
<keyword evidence="1" id="KW-0418">Kinase</keyword>
<keyword evidence="1" id="KW-0808">Transferase</keyword>
<name>A0A0R3CWL1_9BRAD</name>